<evidence type="ECO:0000313" key="2">
    <source>
        <dbReference type="Proteomes" id="UP000886520"/>
    </source>
</evidence>
<name>A0A9D4ZGP8_ADICA</name>
<gene>
    <name evidence="1" type="ORF">GOP47_0011400</name>
</gene>
<keyword evidence="2" id="KW-1185">Reference proteome</keyword>
<dbReference type="Proteomes" id="UP000886520">
    <property type="component" value="Chromosome 11"/>
</dbReference>
<dbReference type="EMBL" id="JABFUD020000011">
    <property type="protein sequence ID" value="KAI5073387.1"/>
    <property type="molecule type" value="Genomic_DNA"/>
</dbReference>
<reference evidence="1" key="1">
    <citation type="submission" date="2021-01" db="EMBL/GenBank/DDBJ databases">
        <title>Adiantum capillus-veneris genome.</title>
        <authorList>
            <person name="Fang Y."/>
            <person name="Liao Q."/>
        </authorList>
    </citation>
    <scope>NUCLEOTIDE SEQUENCE</scope>
    <source>
        <strain evidence="1">H3</strain>
        <tissue evidence="1">Leaf</tissue>
    </source>
</reference>
<sequence>MGLLTTRQDPGTVGGWTFEPNLVKMDASNIGAIGLRHDEQFLRSELPRNPPQPLHSYSHDGAVHRSCSQVLL</sequence>
<accession>A0A9D4ZGP8</accession>
<evidence type="ECO:0000313" key="1">
    <source>
        <dbReference type="EMBL" id="KAI5073387.1"/>
    </source>
</evidence>
<comment type="caution">
    <text evidence="1">The sequence shown here is derived from an EMBL/GenBank/DDBJ whole genome shotgun (WGS) entry which is preliminary data.</text>
</comment>
<protein>
    <submittedName>
        <fullName evidence="1">Uncharacterized protein</fullName>
    </submittedName>
</protein>
<organism evidence="1 2">
    <name type="scientific">Adiantum capillus-veneris</name>
    <name type="common">Maidenhair fern</name>
    <dbReference type="NCBI Taxonomy" id="13818"/>
    <lineage>
        <taxon>Eukaryota</taxon>
        <taxon>Viridiplantae</taxon>
        <taxon>Streptophyta</taxon>
        <taxon>Embryophyta</taxon>
        <taxon>Tracheophyta</taxon>
        <taxon>Polypodiopsida</taxon>
        <taxon>Polypodiidae</taxon>
        <taxon>Polypodiales</taxon>
        <taxon>Pteridineae</taxon>
        <taxon>Pteridaceae</taxon>
        <taxon>Vittarioideae</taxon>
        <taxon>Adiantum</taxon>
    </lineage>
</organism>
<proteinExistence type="predicted"/>
<dbReference type="AlphaFoldDB" id="A0A9D4ZGP8"/>